<accession>A0A022QTX4</accession>
<dbReference type="AlphaFoldDB" id="A0A022QTX4"/>
<keyword evidence="1" id="KW-0812">Transmembrane</keyword>
<name>A0A022QTX4_ERYGU</name>
<reference evidence="2 3" key="1">
    <citation type="journal article" date="2013" name="Proc. Natl. Acad. Sci. U.S.A.">
        <title>Fine-scale variation in meiotic recombination in Mimulus inferred from population shotgun sequencing.</title>
        <authorList>
            <person name="Hellsten U."/>
            <person name="Wright K.M."/>
            <person name="Jenkins J."/>
            <person name="Shu S."/>
            <person name="Yuan Y."/>
            <person name="Wessler S.R."/>
            <person name="Schmutz J."/>
            <person name="Willis J.H."/>
            <person name="Rokhsar D.S."/>
        </authorList>
    </citation>
    <scope>NUCLEOTIDE SEQUENCE [LARGE SCALE GENOMIC DNA]</scope>
    <source>
        <strain evidence="3">cv. DUN x IM62</strain>
    </source>
</reference>
<keyword evidence="3" id="KW-1185">Reference proteome</keyword>
<protein>
    <submittedName>
        <fullName evidence="2">Uncharacterized protein</fullName>
    </submittedName>
</protein>
<evidence type="ECO:0000313" key="3">
    <source>
        <dbReference type="Proteomes" id="UP000030748"/>
    </source>
</evidence>
<dbReference type="Proteomes" id="UP000030748">
    <property type="component" value="Unassembled WGS sequence"/>
</dbReference>
<evidence type="ECO:0000256" key="1">
    <source>
        <dbReference type="SAM" id="Phobius"/>
    </source>
</evidence>
<feature type="transmembrane region" description="Helical" evidence="1">
    <location>
        <begin position="110"/>
        <end position="137"/>
    </location>
</feature>
<dbReference type="PANTHER" id="PTHR37716">
    <property type="entry name" value="OS07G0568900 PROTEIN"/>
    <property type="match status" value="1"/>
</dbReference>
<dbReference type="PANTHER" id="PTHR37716:SF1">
    <property type="entry name" value="OS07G0568900 PROTEIN"/>
    <property type="match status" value="1"/>
</dbReference>
<dbReference type="eggNOG" id="ENOG502S492">
    <property type="taxonomic scope" value="Eukaryota"/>
</dbReference>
<dbReference type="EMBL" id="KI630970">
    <property type="protein sequence ID" value="EYU31371.1"/>
    <property type="molecule type" value="Genomic_DNA"/>
</dbReference>
<dbReference type="KEGG" id="egt:105964703"/>
<evidence type="ECO:0000313" key="2">
    <source>
        <dbReference type="EMBL" id="EYU31371.1"/>
    </source>
</evidence>
<gene>
    <name evidence="2" type="ORF">MIMGU_mgv1a014870mg</name>
</gene>
<keyword evidence="1" id="KW-1133">Transmembrane helix</keyword>
<dbReference type="OrthoDB" id="780445at2759"/>
<organism evidence="2 3">
    <name type="scientific">Erythranthe guttata</name>
    <name type="common">Yellow monkey flower</name>
    <name type="synonym">Mimulus guttatus</name>
    <dbReference type="NCBI Taxonomy" id="4155"/>
    <lineage>
        <taxon>Eukaryota</taxon>
        <taxon>Viridiplantae</taxon>
        <taxon>Streptophyta</taxon>
        <taxon>Embryophyta</taxon>
        <taxon>Tracheophyta</taxon>
        <taxon>Spermatophyta</taxon>
        <taxon>Magnoliopsida</taxon>
        <taxon>eudicotyledons</taxon>
        <taxon>Gunneridae</taxon>
        <taxon>Pentapetalae</taxon>
        <taxon>asterids</taxon>
        <taxon>lamiids</taxon>
        <taxon>Lamiales</taxon>
        <taxon>Phrymaceae</taxon>
        <taxon>Erythranthe</taxon>
    </lineage>
</organism>
<proteinExistence type="predicted"/>
<keyword evidence="1" id="KW-0472">Membrane</keyword>
<sequence length="175" mass="19713">MLHLRHCTCLSLNTHSSLKKKKSIFLSGFGVWGDNELLGFKNRRRNGPLNGVEKDSGFEVDPDKAREALRQLDEQLQSFSKRKVSPPKNIRAMDYNEPIIREREEEISGFTGSFLVFAASGLLVFTILYNIIFFTVIKPSVDGPETVESASTIMEAEKGASIKRLSKSAEFSIRR</sequence>
<dbReference type="PhylomeDB" id="A0A022QTX4"/>